<protein>
    <submittedName>
        <fullName evidence="2">AlNc14C158G7718 protein</fullName>
    </submittedName>
</protein>
<dbReference type="InterPro" id="IPR000048">
    <property type="entry name" value="IQ_motif_EF-hand-BS"/>
</dbReference>
<reference evidence="2" key="1">
    <citation type="journal article" date="2011" name="PLoS Biol.">
        <title>Gene gain and loss during evolution of obligate parasitism in the white rust pathogen of Arabidopsis thaliana.</title>
        <authorList>
            <person name="Kemen E."/>
            <person name="Gardiner A."/>
            <person name="Schultz-Larsen T."/>
            <person name="Kemen A.C."/>
            <person name="Balmuth A.L."/>
            <person name="Robert-Seilaniantz A."/>
            <person name="Bailey K."/>
            <person name="Holub E."/>
            <person name="Studholme D.J."/>
            <person name="Maclean D."/>
            <person name="Jones J.D."/>
        </authorList>
    </citation>
    <scope>NUCLEOTIDE SEQUENCE</scope>
</reference>
<dbReference type="AlphaFoldDB" id="F0WMN1"/>
<gene>
    <name evidence="2" type="primary">AlNc14C158G7718</name>
    <name evidence="2" type="ORF">ALNC14_087070</name>
</gene>
<evidence type="ECO:0000313" key="2">
    <source>
        <dbReference type="EMBL" id="CCA22564.1"/>
    </source>
</evidence>
<name>F0WMN1_9STRA</name>
<evidence type="ECO:0000256" key="1">
    <source>
        <dbReference type="SAM" id="Coils"/>
    </source>
</evidence>
<accession>F0WMN1</accession>
<dbReference type="Pfam" id="PF00612">
    <property type="entry name" value="IQ"/>
    <property type="match status" value="1"/>
</dbReference>
<keyword evidence="1" id="KW-0175">Coiled coil</keyword>
<feature type="coiled-coil region" evidence="1">
    <location>
        <begin position="322"/>
        <end position="349"/>
    </location>
</feature>
<sequence>MHVGSPAKQSCHTTTLSLRGICLYLQFNGLARFAYRCSQCTMENDNSPLGSIYTCPTSAASTGSVQTLLPTSENDYHNPHETHDFASASSLYQKSQPSQCEESSRNDQPLSFLSPFHCAGPSWKKEEAKSHALNRILKGLKDQIASMRKYMNVWIVREQNRREASAKRIQRWYLHLHQKEQIIRACHMRFKSRMDRMYGSLDRRVLNNIAAILIQTRWRAFRQEFERCKVPYLTYKGTRLKGNPVRMTQVSKYLGQSRDRIRVAERAVLIHEFALSTLWEELRQYRRFFRNRLLHAVTKLQRWWRKRKERKSKWVGPRACSYQQLRRRIDQQDDEIIELKLKIAEILDQMKHTQVSKNLRGQTLDFHG</sequence>
<proteinExistence type="predicted"/>
<dbReference type="HOGENOM" id="CLU_753178_0_0_1"/>
<reference evidence="2" key="2">
    <citation type="submission" date="2011-02" db="EMBL/GenBank/DDBJ databases">
        <authorList>
            <person name="MacLean D."/>
        </authorList>
    </citation>
    <scope>NUCLEOTIDE SEQUENCE</scope>
</reference>
<organism evidence="2">
    <name type="scientific">Albugo laibachii Nc14</name>
    <dbReference type="NCBI Taxonomy" id="890382"/>
    <lineage>
        <taxon>Eukaryota</taxon>
        <taxon>Sar</taxon>
        <taxon>Stramenopiles</taxon>
        <taxon>Oomycota</taxon>
        <taxon>Peronosporomycetes</taxon>
        <taxon>Albuginales</taxon>
        <taxon>Albuginaceae</taxon>
        <taxon>Albugo</taxon>
    </lineage>
</organism>
<dbReference type="EMBL" id="FR824203">
    <property type="protein sequence ID" value="CCA22564.1"/>
    <property type="molecule type" value="Genomic_DNA"/>
</dbReference>